<evidence type="ECO:0000313" key="5">
    <source>
        <dbReference type="Proteomes" id="UP000190423"/>
    </source>
</evidence>
<accession>A0A1T4JP46</accession>
<evidence type="ECO:0000256" key="2">
    <source>
        <dbReference type="SAM" id="SignalP"/>
    </source>
</evidence>
<dbReference type="STRING" id="261392.SAMN02745149_00646"/>
<dbReference type="OrthoDB" id="9774451at2"/>
<dbReference type="GeneID" id="78315959"/>
<name>A0A1T4JP46_TREPO</name>
<dbReference type="AlphaFoldDB" id="A0A1T4JP46"/>
<dbReference type="PANTHER" id="PTHR35936">
    <property type="entry name" value="MEMBRANE-BOUND LYTIC MUREIN TRANSGLYCOSYLASE F"/>
    <property type="match status" value="1"/>
</dbReference>
<dbReference type="RefSeq" id="WP_078932565.1">
    <property type="nucleotide sequence ID" value="NZ_FUWG01000004.1"/>
</dbReference>
<dbReference type="Gene3D" id="3.40.190.10">
    <property type="entry name" value="Periplasmic binding protein-like II"/>
    <property type="match status" value="3"/>
</dbReference>
<evidence type="ECO:0000259" key="3">
    <source>
        <dbReference type="SMART" id="SM00062"/>
    </source>
</evidence>
<gene>
    <name evidence="4" type="ORF">SAMN02745149_00646</name>
</gene>
<dbReference type="SMART" id="SM00062">
    <property type="entry name" value="PBPb"/>
    <property type="match status" value="1"/>
</dbReference>
<dbReference type="SUPFAM" id="SSF53850">
    <property type="entry name" value="Periplasmic binding protein-like II"/>
    <property type="match status" value="2"/>
</dbReference>
<dbReference type="EMBL" id="FUWG01000004">
    <property type="protein sequence ID" value="SJZ31805.1"/>
    <property type="molecule type" value="Genomic_DNA"/>
</dbReference>
<dbReference type="PANTHER" id="PTHR35936:SF17">
    <property type="entry name" value="ARGININE-BINDING EXTRACELLULAR PROTEIN ARTP"/>
    <property type="match status" value="1"/>
</dbReference>
<evidence type="ECO:0000256" key="1">
    <source>
        <dbReference type="ARBA" id="ARBA00022729"/>
    </source>
</evidence>
<proteinExistence type="predicted"/>
<feature type="signal peptide" evidence="2">
    <location>
        <begin position="1"/>
        <end position="17"/>
    </location>
</feature>
<reference evidence="4 5" key="1">
    <citation type="submission" date="2017-02" db="EMBL/GenBank/DDBJ databases">
        <authorList>
            <person name="Peterson S.W."/>
        </authorList>
    </citation>
    <scope>NUCLEOTIDE SEQUENCE [LARGE SCALE GENOMIC DNA]</scope>
    <source>
        <strain evidence="4 5">ATCC BAA-908</strain>
    </source>
</reference>
<keyword evidence="1 2" id="KW-0732">Signal</keyword>
<dbReference type="InterPro" id="IPR001638">
    <property type="entry name" value="Solute-binding_3/MltF_N"/>
</dbReference>
<sequence length="256" mass="27302">MKKIISVILGAAVVLSAAGCSKKAVVKIESAADLEGKVIGVQAGTTGEIYVEDVKDATVKSFKTGIDAALALKNGAIDAIVLDELPAKEIVKRNNSLTIVNDNFAAEEYAIAVRKGNTELLDSINATISRIKADGTYENLINAFMPVDGNIVIPEVAGIESKDVVKMGTNASFPPFEYTEGTKVVGFDATLSTMIANDYGKALQIVDMNFDGLIAALQSNAIDFIAAGMTATDERRQNVDFSEPYYKSNQVIIIRK</sequence>
<dbReference type="Pfam" id="PF00497">
    <property type="entry name" value="SBP_bac_3"/>
    <property type="match status" value="2"/>
</dbReference>
<evidence type="ECO:0000313" key="4">
    <source>
        <dbReference type="EMBL" id="SJZ31805.1"/>
    </source>
</evidence>
<keyword evidence="5" id="KW-1185">Reference proteome</keyword>
<organism evidence="4 5">
    <name type="scientific">Treponema porcinum</name>
    <dbReference type="NCBI Taxonomy" id="261392"/>
    <lineage>
        <taxon>Bacteria</taxon>
        <taxon>Pseudomonadati</taxon>
        <taxon>Spirochaetota</taxon>
        <taxon>Spirochaetia</taxon>
        <taxon>Spirochaetales</taxon>
        <taxon>Treponemataceae</taxon>
        <taxon>Treponema</taxon>
    </lineage>
</organism>
<protein>
    <submittedName>
        <fullName evidence="4">Amino acid ABC transporter substrate-binding protein, PAAT family</fullName>
    </submittedName>
</protein>
<dbReference type="PROSITE" id="PS51257">
    <property type="entry name" value="PROKAR_LIPOPROTEIN"/>
    <property type="match status" value="1"/>
</dbReference>
<dbReference type="Proteomes" id="UP000190423">
    <property type="component" value="Unassembled WGS sequence"/>
</dbReference>
<feature type="domain" description="Solute-binding protein family 3/N-terminal" evidence="3">
    <location>
        <begin position="3"/>
        <end position="148"/>
    </location>
</feature>
<feature type="chain" id="PRO_5012639838" evidence="2">
    <location>
        <begin position="18"/>
        <end position="256"/>
    </location>
</feature>